<feature type="non-terminal residue" evidence="2">
    <location>
        <position position="172"/>
    </location>
</feature>
<proteinExistence type="predicted"/>
<gene>
    <name evidence="2" type="ORF">Ga0074812_1731</name>
</gene>
<dbReference type="CDD" id="cd02042">
    <property type="entry name" value="ParAB_family"/>
    <property type="match status" value="1"/>
</dbReference>
<dbReference type="Gene3D" id="3.40.50.300">
    <property type="entry name" value="P-loop containing nucleotide triphosphate hydrolases"/>
    <property type="match status" value="1"/>
</dbReference>
<dbReference type="AlphaFoldDB" id="A0A0S4R1E6"/>
<accession>A0A0S4R1E6</accession>
<reference evidence="3" key="1">
    <citation type="submission" date="2015-11" db="EMBL/GenBank/DDBJ databases">
        <authorList>
            <person name="Varghese N."/>
        </authorList>
    </citation>
    <scope>NUCLEOTIDE SEQUENCE [LARGE SCALE GENOMIC DNA]</scope>
    <source>
        <strain evidence="3">DSM 45899</strain>
    </source>
</reference>
<keyword evidence="3" id="KW-1185">Reference proteome</keyword>
<evidence type="ECO:0000313" key="3">
    <source>
        <dbReference type="Proteomes" id="UP000198802"/>
    </source>
</evidence>
<protein>
    <submittedName>
        <fullName evidence="2">Chromosome partitioning protein</fullName>
    </submittedName>
</protein>
<dbReference type="InterPro" id="IPR027417">
    <property type="entry name" value="P-loop_NTPase"/>
</dbReference>
<dbReference type="EMBL" id="FAOZ01000073">
    <property type="protein sequence ID" value="CUU61279.1"/>
    <property type="molecule type" value="Genomic_DNA"/>
</dbReference>
<feature type="domain" description="CobQ/CobB/MinD/ParA nucleotide binding" evidence="1">
    <location>
        <begin position="10"/>
        <end position="47"/>
    </location>
</feature>
<evidence type="ECO:0000313" key="2">
    <source>
        <dbReference type="EMBL" id="CUU61279.1"/>
    </source>
</evidence>
<dbReference type="InterPro" id="IPR002586">
    <property type="entry name" value="CobQ/CobB/MinD/ParA_Nub-bd_dom"/>
</dbReference>
<organism evidence="2 3">
    <name type="scientific">Parafrankia irregularis</name>
    <dbReference type="NCBI Taxonomy" id="795642"/>
    <lineage>
        <taxon>Bacteria</taxon>
        <taxon>Bacillati</taxon>
        <taxon>Actinomycetota</taxon>
        <taxon>Actinomycetes</taxon>
        <taxon>Frankiales</taxon>
        <taxon>Frankiaceae</taxon>
        <taxon>Parafrankia</taxon>
    </lineage>
</organism>
<dbReference type="Pfam" id="PF01656">
    <property type="entry name" value="CbiA"/>
    <property type="match status" value="1"/>
</dbReference>
<evidence type="ECO:0000259" key="1">
    <source>
        <dbReference type="Pfam" id="PF01656"/>
    </source>
</evidence>
<dbReference type="SUPFAM" id="SSF52540">
    <property type="entry name" value="P-loop containing nucleoside triphosphate hydrolases"/>
    <property type="match status" value="1"/>
</dbReference>
<dbReference type="Proteomes" id="UP000198802">
    <property type="component" value="Unassembled WGS sequence"/>
</dbReference>
<sequence length="172" mass="17854">MAIGRASLWLIATLKGGVRKSTTAMLAAFALAGRGDDVLVIDADAGTQGVTDWATRVYATGGELPFHVVQWAPSQGLLVPFAQKAQRETGAARVLVDIGGEHPEVLRQAVMVADLVLSPIGPEQGELARIPATASLVTPAGVPMLVLLTRVPAAGVGISRAAREYLTAEGHQ</sequence>
<name>A0A0S4R1E6_9ACTN</name>
<dbReference type="RefSeq" id="WP_131799668.1">
    <property type="nucleotide sequence ID" value="NZ_FAOZ01000073.1"/>
</dbReference>